<feature type="domain" description="ABC transmembrane type-1" evidence="10">
    <location>
        <begin position="47"/>
        <end position="321"/>
    </location>
</feature>
<evidence type="ECO:0000259" key="9">
    <source>
        <dbReference type="PROSITE" id="PS50893"/>
    </source>
</evidence>
<dbReference type="PROSITE" id="PS50929">
    <property type="entry name" value="ABC_TM1F"/>
    <property type="match status" value="1"/>
</dbReference>
<evidence type="ECO:0000256" key="3">
    <source>
        <dbReference type="ARBA" id="ARBA00022741"/>
    </source>
</evidence>
<dbReference type="InterPro" id="IPR027417">
    <property type="entry name" value="P-loop_NTPase"/>
</dbReference>
<comment type="subcellular location">
    <subcellularLocation>
        <location evidence="1">Cell membrane</location>
        <topology evidence="1">Multi-pass membrane protein</topology>
    </subcellularLocation>
</comment>
<dbReference type="EMBL" id="WUWG01000007">
    <property type="protein sequence ID" value="MXU66691.1"/>
    <property type="molecule type" value="Genomic_DNA"/>
</dbReference>
<dbReference type="PANTHER" id="PTHR43394">
    <property type="entry name" value="ATP-DEPENDENT PERMEASE MDL1, MITOCHONDRIAL"/>
    <property type="match status" value="1"/>
</dbReference>
<feature type="transmembrane region" description="Helical" evidence="8">
    <location>
        <begin position="180"/>
        <end position="199"/>
    </location>
</feature>
<evidence type="ECO:0000256" key="1">
    <source>
        <dbReference type="ARBA" id="ARBA00004651"/>
    </source>
</evidence>
<dbReference type="Pfam" id="PF00664">
    <property type="entry name" value="ABC_membrane"/>
    <property type="match status" value="1"/>
</dbReference>
<evidence type="ECO:0000256" key="4">
    <source>
        <dbReference type="ARBA" id="ARBA00022840"/>
    </source>
</evidence>
<dbReference type="Pfam" id="PF00005">
    <property type="entry name" value="ABC_tran"/>
    <property type="match status" value="1"/>
</dbReference>
<feature type="region of interest" description="Disordered" evidence="7">
    <location>
        <begin position="1"/>
        <end position="27"/>
    </location>
</feature>
<evidence type="ECO:0000256" key="7">
    <source>
        <dbReference type="SAM" id="MobiDB-lite"/>
    </source>
</evidence>
<dbReference type="SUPFAM" id="SSF52540">
    <property type="entry name" value="P-loop containing nucleoside triphosphate hydrolases"/>
    <property type="match status" value="1"/>
</dbReference>
<reference evidence="11 12" key="1">
    <citation type="submission" date="2019-12" db="EMBL/GenBank/DDBJ databases">
        <title>Strain KN286 was isolated from seawater, which was collected from Caroline Seamount in the tropical western Pacific.</title>
        <authorList>
            <person name="Wang Q."/>
        </authorList>
    </citation>
    <scope>NUCLEOTIDE SEQUENCE [LARGE SCALE GENOMIC DNA]</scope>
    <source>
        <strain evidence="11 12">KN286</strain>
    </source>
</reference>
<dbReference type="SMART" id="SM00382">
    <property type="entry name" value="AAA"/>
    <property type="match status" value="1"/>
</dbReference>
<accession>A0A6B0U752</accession>
<evidence type="ECO:0000256" key="8">
    <source>
        <dbReference type="SAM" id="Phobius"/>
    </source>
</evidence>
<dbReference type="SUPFAM" id="SSF90123">
    <property type="entry name" value="ABC transporter transmembrane region"/>
    <property type="match status" value="1"/>
</dbReference>
<dbReference type="GO" id="GO:0016887">
    <property type="term" value="F:ATP hydrolysis activity"/>
    <property type="evidence" value="ECO:0007669"/>
    <property type="project" value="InterPro"/>
</dbReference>
<dbReference type="InterPro" id="IPR036640">
    <property type="entry name" value="ABC1_TM_sf"/>
</dbReference>
<dbReference type="InterPro" id="IPR010128">
    <property type="entry name" value="ATPase_T1SS_PrtD-like"/>
</dbReference>
<dbReference type="Gene3D" id="1.20.1560.10">
    <property type="entry name" value="ABC transporter type 1, transmembrane domain"/>
    <property type="match status" value="1"/>
</dbReference>
<dbReference type="Gene3D" id="3.40.50.300">
    <property type="entry name" value="P-loop containing nucleotide triphosphate hydrolases"/>
    <property type="match status" value="1"/>
</dbReference>
<organism evidence="11 12">
    <name type="scientific">Oceanomicrobium pacificus</name>
    <dbReference type="NCBI Taxonomy" id="2692916"/>
    <lineage>
        <taxon>Bacteria</taxon>
        <taxon>Pseudomonadati</taxon>
        <taxon>Pseudomonadota</taxon>
        <taxon>Alphaproteobacteria</taxon>
        <taxon>Rhodobacterales</taxon>
        <taxon>Paracoccaceae</taxon>
        <taxon>Oceanomicrobium</taxon>
    </lineage>
</organism>
<keyword evidence="3" id="KW-0547">Nucleotide-binding</keyword>
<protein>
    <submittedName>
        <fullName evidence="11">Type I secretion system permease/ATPase</fullName>
    </submittedName>
</protein>
<evidence type="ECO:0000259" key="10">
    <source>
        <dbReference type="PROSITE" id="PS50929"/>
    </source>
</evidence>
<sequence>MAPKDSPPSEPQADPSARVRSKEKPPAAKGSVLAGAVQEVRGRLLSIGVFSVFINLLMLTGPLFMLQVYDRVLTSRSEATLAALVLLVGGLYVAFGCLDFVRGRLMMRVGATLQSRVGPPTFAATLRAPASQRGPASSALDDLDSVGRFFAAPAAAALLDLPWAPIFLAAIFVFDPFLGWLALAGAALLVALMVAAQAISRAPGEAANRDAAEAARFAGRIRSDADTVLGLGMDSATVTRWTEMRSAALDRGMQFADRTGGMAALTRALRLFLQSLMLAAGAWLVLQGSLTAGAMIAASILLGRALAPVESLLGQWGTVLRARQGWRNLHQLHAALPDSAPRTDLPRPDAQLDLTDLGLADPSRRRLLLRGISCSVAPGQALGVIGESASGKSTLARVLTGLWPPSTGTVRLGGVTLDQFTPEARAAHIGFLPQTVQLFPGTIAQNIARLDEAPDADAVVAAARTAGAHEMILKLPDGYDTRIEHAGEILSGGQVQRIGLARALFGAPVCLVLDEPNANLDATGSAALNAAIRAHKAAGGIAVIMAHRPAAIAECDLLMVLSDGAMRALGPRDEVLRKQVRNHATVLGGAGAEARS</sequence>
<dbReference type="GO" id="GO:0005886">
    <property type="term" value="C:plasma membrane"/>
    <property type="evidence" value="ECO:0007669"/>
    <property type="project" value="UniProtKB-SubCell"/>
</dbReference>
<name>A0A6B0U752_9RHOB</name>
<keyword evidence="6 8" id="KW-0472">Membrane</keyword>
<evidence type="ECO:0000256" key="5">
    <source>
        <dbReference type="ARBA" id="ARBA00022989"/>
    </source>
</evidence>
<feature type="transmembrane region" description="Helical" evidence="8">
    <location>
        <begin position="44"/>
        <end position="69"/>
    </location>
</feature>
<gene>
    <name evidence="11" type="ORF">GSH16_14675</name>
</gene>
<evidence type="ECO:0000256" key="2">
    <source>
        <dbReference type="ARBA" id="ARBA00022692"/>
    </source>
</evidence>
<dbReference type="AlphaFoldDB" id="A0A6B0U752"/>
<keyword evidence="5 8" id="KW-1133">Transmembrane helix</keyword>
<dbReference type="GO" id="GO:0015421">
    <property type="term" value="F:ABC-type oligopeptide transporter activity"/>
    <property type="evidence" value="ECO:0007669"/>
    <property type="project" value="TreeGrafter"/>
</dbReference>
<dbReference type="InterPro" id="IPR003593">
    <property type="entry name" value="AAA+_ATPase"/>
</dbReference>
<dbReference type="InterPro" id="IPR039421">
    <property type="entry name" value="Type_1_exporter"/>
</dbReference>
<dbReference type="GO" id="GO:0030256">
    <property type="term" value="C:type I protein secretion system complex"/>
    <property type="evidence" value="ECO:0007669"/>
    <property type="project" value="InterPro"/>
</dbReference>
<feature type="compositionally biased region" description="Pro residues" evidence="7">
    <location>
        <begin position="1"/>
        <end position="10"/>
    </location>
</feature>
<dbReference type="GO" id="GO:0005524">
    <property type="term" value="F:ATP binding"/>
    <property type="evidence" value="ECO:0007669"/>
    <property type="project" value="UniProtKB-KW"/>
</dbReference>
<dbReference type="PANTHER" id="PTHR43394:SF1">
    <property type="entry name" value="ATP-BINDING CASSETTE SUB-FAMILY B MEMBER 10, MITOCHONDRIAL"/>
    <property type="match status" value="1"/>
</dbReference>
<feature type="transmembrane region" description="Helical" evidence="8">
    <location>
        <begin position="149"/>
        <end position="174"/>
    </location>
</feature>
<dbReference type="InterPro" id="IPR011527">
    <property type="entry name" value="ABC1_TM_dom"/>
</dbReference>
<feature type="transmembrane region" description="Helical" evidence="8">
    <location>
        <begin position="81"/>
        <end position="101"/>
    </location>
</feature>
<dbReference type="PROSITE" id="PS50893">
    <property type="entry name" value="ABC_TRANSPORTER_2"/>
    <property type="match status" value="1"/>
</dbReference>
<evidence type="ECO:0000313" key="12">
    <source>
        <dbReference type="Proteomes" id="UP000436016"/>
    </source>
</evidence>
<dbReference type="InterPro" id="IPR003439">
    <property type="entry name" value="ABC_transporter-like_ATP-bd"/>
</dbReference>
<comment type="caution">
    <text evidence="11">The sequence shown here is derived from an EMBL/GenBank/DDBJ whole genome shotgun (WGS) entry which is preliminary data.</text>
</comment>
<keyword evidence="4" id="KW-0067">ATP-binding</keyword>
<dbReference type="Proteomes" id="UP000436016">
    <property type="component" value="Unassembled WGS sequence"/>
</dbReference>
<dbReference type="GO" id="GO:0030253">
    <property type="term" value="P:protein secretion by the type I secretion system"/>
    <property type="evidence" value="ECO:0007669"/>
    <property type="project" value="InterPro"/>
</dbReference>
<feature type="domain" description="ABC transporter" evidence="9">
    <location>
        <begin position="352"/>
        <end position="588"/>
    </location>
</feature>
<evidence type="ECO:0000313" key="11">
    <source>
        <dbReference type="EMBL" id="MXU66691.1"/>
    </source>
</evidence>
<dbReference type="NCBIfam" id="TIGR01842">
    <property type="entry name" value="type_I_sec_PrtD"/>
    <property type="match status" value="1"/>
</dbReference>
<evidence type="ECO:0000256" key="6">
    <source>
        <dbReference type="ARBA" id="ARBA00023136"/>
    </source>
</evidence>
<proteinExistence type="predicted"/>
<keyword evidence="2 8" id="KW-0812">Transmembrane</keyword>
<keyword evidence="12" id="KW-1185">Reference proteome</keyword>